<accession>M2ZB52</accession>
<evidence type="ECO:0000256" key="1">
    <source>
        <dbReference type="SAM" id="MobiDB-lite"/>
    </source>
</evidence>
<reference evidence="2 3" key="1">
    <citation type="journal article" date="2012" name="PLoS Pathog.">
        <title>Diverse lifestyles and strategies of plant pathogenesis encoded in the genomes of eighteen Dothideomycetes fungi.</title>
        <authorList>
            <person name="Ohm R.A."/>
            <person name="Feau N."/>
            <person name="Henrissat B."/>
            <person name="Schoch C.L."/>
            <person name="Horwitz B.A."/>
            <person name="Barry K.W."/>
            <person name="Condon B.J."/>
            <person name="Copeland A.C."/>
            <person name="Dhillon B."/>
            <person name="Glaser F."/>
            <person name="Hesse C.N."/>
            <person name="Kosti I."/>
            <person name="LaButti K."/>
            <person name="Lindquist E.A."/>
            <person name="Lucas S."/>
            <person name="Salamov A.A."/>
            <person name="Bradshaw R.E."/>
            <person name="Ciuffetti L."/>
            <person name="Hamelin R.C."/>
            <person name="Kema G.H.J."/>
            <person name="Lawrence C."/>
            <person name="Scott J.A."/>
            <person name="Spatafora J.W."/>
            <person name="Turgeon B.G."/>
            <person name="de Wit P.J.G.M."/>
            <person name="Zhong S."/>
            <person name="Goodwin S.B."/>
            <person name="Grigoriev I.V."/>
        </authorList>
    </citation>
    <scope>NUCLEOTIDE SEQUENCE [LARGE SCALE GENOMIC DNA]</scope>
    <source>
        <strain evidence="2 3">CIRAD86</strain>
    </source>
</reference>
<dbReference type="KEGG" id="pfj:MYCFIDRAFT_194957"/>
<protein>
    <submittedName>
        <fullName evidence="2">Uncharacterized protein</fullName>
    </submittedName>
</protein>
<dbReference type="HOGENOM" id="CLU_816680_0_0_1"/>
<keyword evidence="3" id="KW-1185">Reference proteome</keyword>
<dbReference type="EMBL" id="KB446556">
    <property type="protein sequence ID" value="EME87085.1"/>
    <property type="molecule type" value="Genomic_DNA"/>
</dbReference>
<sequence>MASTQNPFDDPPPYSDTSSRVSDLDDFEENHNQITEVRDATEPAQATQATTETIKMASTQDPFDHLPPCSNASSWVSDLDDFEETDNQITKVRDAPEPAQATRAITELKQGPETEKLREFLLFVIFRDYVGLWCQSGCYTLRDSTRDHFLRIAETMERASYLIKATSIPGQPARVTGASHDGGREGYLWRNIYEPCRFLGLPQDAIAATIMRFYHYRRSFCPRYSGCIPQVVSKEGMRSLARKIAIDREVIMKCLFGYEYGLRQSAIKSGLRQVEKRYFILLKAKNAQDLPFTWWYWSKNGGRSFEQSFRIIYQLSARGVEAENRRLQKAVVLSSKSRCG</sequence>
<dbReference type="Proteomes" id="UP000016932">
    <property type="component" value="Unassembled WGS sequence"/>
</dbReference>
<dbReference type="OrthoDB" id="3648790at2759"/>
<dbReference type="eggNOG" id="ENOG502SUP2">
    <property type="taxonomic scope" value="Eukaryota"/>
</dbReference>
<name>M2ZB52_PSEFD</name>
<dbReference type="RefSeq" id="XP_007924132.1">
    <property type="nucleotide sequence ID" value="XM_007925941.1"/>
</dbReference>
<evidence type="ECO:0000313" key="3">
    <source>
        <dbReference type="Proteomes" id="UP000016932"/>
    </source>
</evidence>
<proteinExistence type="predicted"/>
<organism evidence="2 3">
    <name type="scientific">Pseudocercospora fijiensis (strain CIRAD86)</name>
    <name type="common">Black leaf streak disease fungus</name>
    <name type="synonym">Mycosphaerella fijiensis</name>
    <dbReference type="NCBI Taxonomy" id="383855"/>
    <lineage>
        <taxon>Eukaryota</taxon>
        <taxon>Fungi</taxon>
        <taxon>Dikarya</taxon>
        <taxon>Ascomycota</taxon>
        <taxon>Pezizomycotina</taxon>
        <taxon>Dothideomycetes</taxon>
        <taxon>Dothideomycetidae</taxon>
        <taxon>Mycosphaerellales</taxon>
        <taxon>Mycosphaerellaceae</taxon>
        <taxon>Pseudocercospora</taxon>
    </lineage>
</organism>
<dbReference type="GeneID" id="19335414"/>
<dbReference type="AlphaFoldDB" id="M2ZB52"/>
<feature type="region of interest" description="Disordered" evidence="1">
    <location>
        <begin position="1"/>
        <end position="50"/>
    </location>
</feature>
<gene>
    <name evidence="2" type="ORF">MYCFIDRAFT_194957</name>
</gene>
<dbReference type="VEuPathDB" id="FungiDB:MYCFIDRAFT_194957"/>
<evidence type="ECO:0000313" key="2">
    <source>
        <dbReference type="EMBL" id="EME87085.1"/>
    </source>
</evidence>